<dbReference type="EMBL" id="KI630264">
    <property type="protein sequence ID" value="EYU43304.1"/>
    <property type="molecule type" value="Genomic_DNA"/>
</dbReference>
<dbReference type="GO" id="GO:0005634">
    <property type="term" value="C:nucleus"/>
    <property type="evidence" value="ECO:0007669"/>
    <property type="project" value="UniProtKB-SubCell"/>
</dbReference>
<dbReference type="NCBIfam" id="TIGR01568">
    <property type="entry name" value="A_thal_3678"/>
    <property type="match status" value="1"/>
</dbReference>
<dbReference type="PROSITE" id="PS51754">
    <property type="entry name" value="OVATE"/>
    <property type="match status" value="1"/>
</dbReference>
<evidence type="ECO:0000256" key="4">
    <source>
        <dbReference type="ARBA" id="ARBA00023163"/>
    </source>
</evidence>
<keyword evidence="9" id="KW-1185">Reference proteome</keyword>
<keyword evidence="4 6" id="KW-0804">Transcription</keyword>
<evidence type="ECO:0000256" key="3">
    <source>
        <dbReference type="ARBA" id="ARBA00023015"/>
    </source>
</evidence>
<dbReference type="InterPro" id="IPR006458">
    <property type="entry name" value="Ovate_C"/>
</dbReference>
<evidence type="ECO:0000256" key="6">
    <source>
        <dbReference type="RuleBase" id="RU367028"/>
    </source>
</evidence>
<reference evidence="8 9" key="1">
    <citation type="journal article" date="2013" name="Proc. Natl. Acad. Sci. U.S.A.">
        <title>Fine-scale variation in meiotic recombination in Mimulus inferred from population shotgun sequencing.</title>
        <authorList>
            <person name="Hellsten U."/>
            <person name="Wright K.M."/>
            <person name="Jenkins J."/>
            <person name="Shu S."/>
            <person name="Yuan Y."/>
            <person name="Wessler S.R."/>
            <person name="Schmutz J."/>
            <person name="Willis J.H."/>
            <person name="Rokhsar D.S."/>
        </authorList>
    </citation>
    <scope>NUCLEOTIDE SEQUENCE [LARGE SCALE GENOMIC DNA]</scope>
    <source>
        <strain evidence="9">cv. DUN x IM62</strain>
    </source>
</reference>
<gene>
    <name evidence="8" type="ORF">MIMGU_mgv1a026081mg</name>
</gene>
<dbReference type="Proteomes" id="UP000030748">
    <property type="component" value="Unassembled WGS sequence"/>
</dbReference>
<dbReference type="STRING" id="4155.A0A022RTB1"/>
<feature type="domain" description="OVATE" evidence="7">
    <location>
        <begin position="208"/>
        <end position="267"/>
    </location>
</feature>
<comment type="function">
    <text evidence="6">Transcriptional repressor that regulates multiple aspects of plant growth and development.</text>
</comment>
<keyword evidence="3 6" id="KW-0805">Transcription regulation</keyword>
<comment type="subcellular location">
    <subcellularLocation>
        <location evidence="1 6">Nucleus</location>
    </subcellularLocation>
</comment>
<accession>A0A022RTB1</accession>
<name>A0A022RTB1_ERYGU</name>
<organism evidence="8 9">
    <name type="scientific">Erythranthe guttata</name>
    <name type="common">Yellow monkey flower</name>
    <name type="synonym">Mimulus guttatus</name>
    <dbReference type="NCBI Taxonomy" id="4155"/>
    <lineage>
        <taxon>Eukaryota</taxon>
        <taxon>Viridiplantae</taxon>
        <taxon>Streptophyta</taxon>
        <taxon>Embryophyta</taxon>
        <taxon>Tracheophyta</taxon>
        <taxon>Spermatophyta</taxon>
        <taxon>Magnoliopsida</taxon>
        <taxon>eudicotyledons</taxon>
        <taxon>Gunneridae</taxon>
        <taxon>Pentapetalae</taxon>
        <taxon>asterids</taxon>
        <taxon>lamiids</taxon>
        <taxon>Lamiales</taxon>
        <taxon>Phrymaceae</taxon>
        <taxon>Erythranthe</taxon>
    </lineage>
</organism>
<dbReference type="Pfam" id="PF04844">
    <property type="entry name" value="Ovate"/>
    <property type="match status" value="1"/>
</dbReference>
<dbReference type="PANTHER" id="PTHR33057:SF82">
    <property type="entry name" value="TRANSCRIPTION REPRESSOR OFP5"/>
    <property type="match status" value="1"/>
</dbReference>
<evidence type="ECO:0000313" key="8">
    <source>
        <dbReference type="EMBL" id="EYU43304.1"/>
    </source>
</evidence>
<evidence type="ECO:0000313" key="9">
    <source>
        <dbReference type="Proteomes" id="UP000030748"/>
    </source>
</evidence>
<dbReference type="eggNOG" id="ENOG502QQT7">
    <property type="taxonomic scope" value="Eukaryota"/>
</dbReference>
<dbReference type="PANTHER" id="PTHR33057">
    <property type="entry name" value="TRANSCRIPTION REPRESSOR OFP7-RELATED"/>
    <property type="match status" value="1"/>
</dbReference>
<evidence type="ECO:0000259" key="7">
    <source>
        <dbReference type="PROSITE" id="PS51754"/>
    </source>
</evidence>
<feature type="non-terminal residue" evidence="8">
    <location>
        <position position="1"/>
    </location>
</feature>
<evidence type="ECO:0000256" key="2">
    <source>
        <dbReference type="ARBA" id="ARBA00022491"/>
    </source>
</evidence>
<sequence>WGRKKSSSPSSSSSHSSIISRVFPVSSWLSKFRQKKFDLDVNKPDNKKPCLSDSGWEKGMRFYSMDEDDAYWKLSFREQEEEEMVKARKSTGGINPVWGREMEFTKRVDELKFSEMVSEVKKTKEREKLMQKSSTKADCAFDEIIRVKTISGESRGRKNCNRVKVKAYSPRTECKIRAIEEMKKARMRMKKKMENGAEGKTVFDSFAVVKSSFDPERDFRESMAEMIRERGIFRPEDLEKLLACYLTLNCDEYHDVIISVFREVWMEMNGVYNNDYRMQNERLF</sequence>
<proteinExistence type="predicted"/>
<evidence type="ECO:0000256" key="5">
    <source>
        <dbReference type="ARBA" id="ARBA00023242"/>
    </source>
</evidence>
<evidence type="ECO:0000256" key="1">
    <source>
        <dbReference type="ARBA" id="ARBA00004123"/>
    </source>
</evidence>
<dbReference type="AlphaFoldDB" id="A0A022RTB1"/>
<dbReference type="InterPro" id="IPR038933">
    <property type="entry name" value="Ovate"/>
</dbReference>
<keyword evidence="2 6" id="KW-0678">Repressor</keyword>
<protein>
    <recommendedName>
        <fullName evidence="6">Transcription repressor</fullName>
    </recommendedName>
    <alternativeName>
        <fullName evidence="6">Ovate family protein</fullName>
    </alternativeName>
</protein>
<dbReference type="GO" id="GO:0045892">
    <property type="term" value="P:negative regulation of DNA-templated transcription"/>
    <property type="evidence" value="ECO:0007669"/>
    <property type="project" value="UniProtKB-UniRule"/>
</dbReference>
<keyword evidence="5 6" id="KW-0539">Nucleus</keyword>